<dbReference type="AlphaFoldDB" id="A0A6J2QH80"/>
<dbReference type="Proteomes" id="UP000504630">
    <property type="component" value="Chromosome 10"/>
</dbReference>
<dbReference type="RefSeq" id="XP_029297763.1">
    <property type="nucleotide sequence ID" value="XM_029441903.1"/>
</dbReference>
<protein>
    <submittedName>
        <fullName evidence="3">Uncharacterized protein LOC115014824 isoform X1</fullName>
    </submittedName>
</protein>
<dbReference type="PANTHER" id="PTHR47510:SF3">
    <property type="entry name" value="ENDO_EXONUCLEASE_PHOSPHATASE DOMAIN-CONTAINING PROTEIN"/>
    <property type="match status" value="1"/>
</dbReference>
<dbReference type="OrthoDB" id="411173at2759"/>
<evidence type="ECO:0000256" key="1">
    <source>
        <dbReference type="SAM" id="MobiDB-lite"/>
    </source>
</evidence>
<dbReference type="KEGG" id="cgob:115014824"/>
<sequence>MLFQGDREELKCVQGELKVQLREAKEEYTRKVEQKLWDNNMREEWDGMKTITGCKKKGSNTTEGDAVRANQLNLLYNRFDSPAVAARTCPPSTSLHTLPSPPPTPTPRLPPGTLQPPSPPHHHQRSGELKRLRPSKAAGPDGVCPRMLKACSAELEEPLQCMFNLSLQLGRVPVLWKTSCLINVPKKKHPREPDDFRPVAPTSHMMKTM</sequence>
<feature type="region of interest" description="Disordered" evidence="1">
    <location>
        <begin position="188"/>
        <end position="209"/>
    </location>
</feature>
<name>A0A6J2QH80_COTGO</name>
<feature type="compositionally biased region" description="Pro residues" evidence="1">
    <location>
        <begin position="99"/>
        <end position="119"/>
    </location>
</feature>
<dbReference type="GeneID" id="115014824"/>
<organism evidence="2 3">
    <name type="scientific">Cottoperca gobio</name>
    <name type="common">Frogmouth</name>
    <name type="synonym">Aphritis gobio</name>
    <dbReference type="NCBI Taxonomy" id="56716"/>
    <lineage>
        <taxon>Eukaryota</taxon>
        <taxon>Metazoa</taxon>
        <taxon>Chordata</taxon>
        <taxon>Craniata</taxon>
        <taxon>Vertebrata</taxon>
        <taxon>Euteleostomi</taxon>
        <taxon>Actinopterygii</taxon>
        <taxon>Neopterygii</taxon>
        <taxon>Teleostei</taxon>
        <taxon>Neoteleostei</taxon>
        <taxon>Acanthomorphata</taxon>
        <taxon>Eupercaria</taxon>
        <taxon>Perciformes</taxon>
        <taxon>Notothenioidei</taxon>
        <taxon>Bovichtidae</taxon>
        <taxon>Cottoperca</taxon>
    </lineage>
</organism>
<keyword evidence="2" id="KW-1185">Reference proteome</keyword>
<accession>A0A6J2QH80</accession>
<evidence type="ECO:0000313" key="3">
    <source>
        <dbReference type="RefSeq" id="XP_029297763.1"/>
    </source>
</evidence>
<feature type="region of interest" description="Disordered" evidence="1">
    <location>
        <begin position="87"/>
        <end position="140"/>
    </location>
</feature>
<proteinExistence type="predicted"/>
<dbReference type="InParanoid" id="A0A6J2QH80"/>
<gene>
    <name evidence="3" type="primary">LOC115014824</name>
</gene>
<reference evidence="3" key="1">
    <citation type="submission" date="2025-08" db="UniProtKB">
        <authorList>
            <consortium name="RefSeq"/>
        </authorList>
    </citation>
    <scope>IDENTIFICATION</scope>
</reference>
<dbReference type="PANTHER" id="PTHR47510">
    <property type="entry name" value="REVERSE TRANSCRIPTASE DOMAIN-CONTAINING PROTEIN"/>
    <property type="match status" value="1"/>
</dbReference>
<evidence type="ECO:0000313" key="2">
    <source>
        <dbReference type="Proteomes" id="UP000504630"/>
    </source>
</evidence>